<keyword evidence="3" id="KW-0748">Sporozoite</keyword>
<feature type="compositionally biased region" description="Polar residues" evidence="7">
    <location>
        <begin position="938"/>
        <end position="963"/>
    </location>
</feature>
<feature type="region of interest" description="Disordered" evidence="7">
    <location>
        <begin position="1074"/>
        <end position="1094"/>
    </location>
</feature>
<organism evidence="10 11">
    <name type="scientific">Cyclotella cryptica</name>
    <dbReference type="NCBI Taxonomy" id="29204"/>
    <lineage>
        <taxon>Eukaryota</taxon>
        <taxon>Sar</taxon>
        <taxon>Stramenopiles</taxon>
        <taxon>Ochrophyta</taxon>
        <taxon>Bacillariophyta</taxon>
        <taxon>Coscinodiscophyceae</taxon>
        <taxon>Thalassiosirophycidae</taxon>
        <taxon>Stephanodiscales</taxon>
        <taxon>Stephanodiscaceae</taxon>
        <taxon>Cyclotella</taxon>
    </lineage>
</organism>
<evidence type="ECO:0000256" key="1">
    <source>
        <dbReference type="ARBA" id="ARBA00006241"/>
    </source>
</evidence>
<evidence type="ECO:0000313" key="11">
    <source>
        <dbReference type="Proteomes" id="UP001516023"/>
    </source>
</evidence>
<dbReference type="PANTHER" id="PTHR44826:SF3">
    <property type="entry name" value="SPORE COAT PROTEIN SP85"/>
    <property type="match status" value="1"/>
</dbReference>
<accession>A0ABD3NSW8</accession>
<feature type="compositionally biased region" description="Low complexity" evidence="7">
    <location>
        <begin position="924"/>
        <end position="937"/>
    </location>
</feature>
<evidence type="ECO:0000256" key="5">
    <source>
        <dbReference type="ARBA" id="ARBA00033726"/>
    </source>
</evidence>
<keyword evidence="4" id="KW-0677">Repeat</keyword>
<keyword evidence="11" id="KW-1185">Reference proteome</keyword>
<reference evidence="10 11" key="1">
    <citation type="journal article" date="2020" name="G3 (Bethesda)">
        <title>Improved Reference Genome for Cyclotella cryptica CCMP332, a Model for Cell Wall Morphogenesis, Salinity Adaptation, and Lipid Production in Diatoms (Bacillariophyta).</title>
        <authorList>
            <person name="Roberts W.R."/>
            <person name="Downey K.M."/>
            <person name="Ruck E.C."/>
            <person name="Traller J.C."/>
            <person name="Alverson A.J."/>
        </authorList>
    </citation>
    <scope>NUCLEOTIDE SEQUENCE [LARGE SCALE GENOMIC DNA]</scope>
    <source>
        <strain evidence="10 11">CCMP332</strain>
    </source>
</reference>
<comment type="caution">
    <text evidence="10">The sequence shown here is derived from an EMBL/GenBank/DDBJ whole genome shotgun (WGS) entry which is preliminary data.</text>
</comment>
<evidence type="ECO:0000256" key="3">
    <source>
        <dbReference type="ARBA" id="ARBA00022522"/>
    </source>
</evidence>
<protein>
    <recommendedName>
        <fullName evidence="2">Circumsporozoite protein</fullName>
    </recommendedName>
</protein>
<feature type="region of interest" description="Disordered" evidence="7">
    <location>
        <begin position="924"/>
        <end position="1048"/>
    </location>
</feature>
<sequence>MKMSSIAFMLASFALASAQPETLPLCSSPEADAKHSDFGQEGLCIGPQARNQRRRAQTTSPIEPPAEDDFTFVVNSGLGLDTSCTYRAGSPLVFTVKISRFFGDIPTLLDAGLISDTAALTLPAWDVDYAQGEQDEVSINGNKLSPYLTGENEVWKLNTYYVPLSMLNFPSDPGAGGTVVPANNVISVNIDIGNDGWCVAIDWAAIQLRQAPRPVVLFHGLLSDGDVWKSHSTTSVSPHDATADLGNYSSIQSNADLIAARVAAAQARFGVREVDIVAHSKGGLDARHYAETATDVVDLIQIAAPNAGTPLADFGQLVSIAALSVSNTVVINYFASKAAVQLTTDYMTTYNSIHGLNGDVSYTVMAGDYDTGCASTDLFCRTLDRLLLAVSGSPGDTIVPKWSAHNLVGTSKLVFSSVGSDESAKHRPLIESAQVFDQIQGSVATGLGTSLSATDPDCQITRVLAGSVAQSATFTASLDLDGTTEAYIVLSFPSGMLGFTLTSPDDTVIDPTYATNNPTVAGYESSVFYDGNIAVYNLRNPAVGSWTVQVTGDAVVGAQTVFVVNAFLFQPDIKLEAWLATPSVLVGTPLVYLAKPTDSGSPITSATAKATVALPDGTLTTVTLLDNGVYPDTVANDGVYTGSLINTSQSGNYRAAVSVEKAGSPSFTREAFVLGTAATSTVSSSIRGENPRDTDGDTLYNFLDINFYITAEVTGNFLLMATLTDSAGNEQTVSQPVNIANVATPVTVTFDGRTIYDNGVNGPYMLSSVRLAVESEFVLAVVADLVDVYSTAAYNYNQFQRNPLRLVGGTTNPVDNNANSLYDLLNINLVVESDIVGAYQWSATLRDEYDKELDFDYGSVTLAKGSNTLGLSFAGIKIGNNFVDGPYFVSDFILFGSSSSVPSLVIGSKAYTTDALLWTQFERTLSPPSKSPTSRPTVKQTASPTKKPTASPTKNPTTASPTKKPTLAPSAKPTLAPSAKPTASPTKKPTLAPSAKPTLAPSAKPTLAPSAKPTASPTKKPTLAPSAKPTLAPSAKPTSAKPTAIPTAKPTELNLDSCYKWSHLISNTVSSISTIKRSPTSAPSDFPSSYPSLMPSSQPSVVVQTIRTPGSISTNKEFCSFSDAERQAFTEAALASIEEFACTGSETCAASLTSSCGQDLTAQRELSSSRQLQASNNWQVEYVVVDTFTCEKASCSSPSDVAKVNAIVEMITTNMNDSMSSGQFKETFAVKIIQSAALNSNLVECLMVWGTVGAAETDVGGTGTGRTGVFYPDWEHNSGTCLQDGNQPAYMELSTSWLSSSLEDCCSRFYPGWNFNKCMNPSGSGLWYVSHANGKCVTDCDEANGGTCGGFANLLSNNLYSNPRSCCEAELFYRYLEFCEADSLLSECYEGTGLFYRGDNGGKEVCARDCDPASGDNTCGGIVEDAYIVLYETAEECCTAEYNWINVDLCAARTTQTSFGKYWPDKVNSKCLKDSEMPSGQLDVEVYDSLEECCASGIFWLSKAKCFAASGVASEELGSSKFYVDWMNQYCVQDCEGAAPCGGLAQAWDPLYNSASDCCARLPGRTAQNCVYK</sequence>
<evidence type="ECO:0000256" key="8">
    <source>
        <dbReference type="SAM" id="SignalP"/>
    </source>
</evidence>
<dbReference type="NCBIfam" id="NF041940">
    <property type="entry name" value="choice_anch_X"/>
    <property type="match status" value="1"/>
</dbReference>
<feature type="signal peptide" evidence="8">
    <location>
        <begin position="1"/>
        <end position="18"/>
    </location>
</feature>
<dbReference type="Pfam" id="PF24096">
    <property type="entry name" value="DUF7379"/>
    <property type="match status" value="1"/>
</dbReference>
<feature type="chain" id="PRO_5044753473" description="Circumsporozoite protein" evidence="8">
    <location>
        <begin position="19"/>
        <end position="1573"/>
    </location>
</feature>
<evidence type="ECO:0000313" key="10">
    <source>
        <dbReference type="EMBL" id="KAL3778727.1"/>
    </source>
</evidence>
<comment type="similarity">
    <text evidence="1">Belongs to the plasmodium circumsporozoite protein family.</text>
</comment>
<feature type="region of interest" description="Disordered" evidence="7">
    <location>
        <begin position="37"/>
        <end position="66"/>
    </location>
</feature>
<comment type="function">
    <text evidence="5">In the vertebrate host, binds to highly sulfated heparan sulfate proteoglycans (HSPGs) on the surface of host hepatocytes and is required for sporozoite invasion of the host hepatocytes.</text>
</comment>
<dbReference type="SUPFAM" id="SSF53474">
    <property type="entry name" value="alpha/beta-Hydrolases"/>
    <property type="match status" value="1"/>
</dbReference>
<name>A0ABD3NSW8_9STRA</name>
<evidence type="ECO:0000256" key="7">
    <source>
        <dbReference type="SAM" id="MobiDB-lite"/>
    </source>
</evidence>
<keyword evidence="8" id="KW-0732">Signal</keyword>
<evidence type="ECO:0000256" key="6">
    <source>
        <dbReference type="ARBA" id="ARBA00045806"/>
    </source>
</evidence>
<dbReference type="InterPro" id="IPR055803">
    <property type="entry name" value="DUF7379"/>
</dbReference>
<evidence type="ECO:0000256" key="2">
    <source>
        <dbReference type="ARBA" id="ARBA00021911"/>
    </source>
</evidence>
<dbReference type="Proteomes" id="UP001516023">
    <property type="component" value="Unassembled WGS sequence"/>
</dbReference>
<dbReference type="Gene3D" id="3.40.50.1820">
    <property type="entry name" value="alpha/beta hydrolase"/>
    <property type="match status" value="1"/>
</dbReference>
<gene>
    <name evidence="10" type="ORF">HJC23_006277</name>
</gene>
<evidence type="ECO:0000256" key="4">
    <source>
        <dbReference type="ARBA" id="ARBA00022737"/>
    </source>
</evidence>
<dbReference type="InterPro" id="IPR029058">
    <property type="entry name" value="AB_hydrolase_fold"/>
</dbReference>
<dbReference type="PRINTS" id="PR01217">
    <property type="entry name" value="PRICHEXTENSN"/>
</dbReference>
<dbReference type="PANTHER" id="PTHR44826">
    <property type="entry name" value="SPORE COAT PROTEIN SP85"/>
    <property type="match status" value="1"/>
</dbReference>
<evidence type="ECO:0000259" key="9">
    <source>
        <dbReference type="Pfam" id="PF24096"/>
    </source>
</evidence>
<proteinExistence type="inferred from homology"/>
<dbReference type="EMBL" id="JABMIG020000421">
    <property type="protein sequence ID" value="KAL3778727.1"/>
    <property type="molecule type" value="Genomic_DNA"/>
</dbReference>
<dbReference type="InterPro" id="IPR051860">
    <property type="entry name" value="Plasmodium_CSP_Invasion"/>
</dbReference>
<feature type="domain" description="DUF7379" evidence="9">
    <location>
        <begin position="252"/>
        <end position="347"/>
    </location>
</feature>
<comment type="function">
    <text evidence="6">Essential sporozoite protein. In the mosquito vector, required for sporozoite development in the oocyst, migration through the vector hemolymph and entry into the vector salivary glands. In the vertebrate host, required for sporozoite migration through the host dermis and infection of host hepatocytes. Binds to highly sulfated heparan sulfate proteoglycans (HSPGs) on the surface of host hepatocytes.</text>
</comment>